<dbReference type="EMBL" id="CACVKT020008132">
    <property type="protein sequence ID" value="CAC5413301.1"/>
    <property type="molecule type" value="Genomic_DNA"/>
</dbReference>
<evidence type="ECO:0000256" key="1">
    <source>
        <dbReference type="SAM" id="MobiDB-lite"/>
    </source>
</evidence>
<feature type="compositionally biased region" description="Basic residues" evidence="1">
    <location>
        <begin position="263"/>
        <end position="274"/>
    </location>
</feature>
<dbReference type="Proteomes" id="UP000507470">
    <property type="component" value="Unassembled WGS sequence"/>
</dbReference>
<reference evidence="2 3" key="1">
    <citation type="submission" date="2020-06" db="EMBL/GenBank/DDBJ databases">
        <authorList>
            <person name="Li R."/>
            <person name="Bekaert M."/>
        </authorList>
    </citation>
    <scope>NUCLEOTIDE SEQUENCE [LARGE SCALE GENOMIC DNA]</scope>
    <source>
        <strain evidence="3">wild</strain>
    </source>
</reference>
<evidence type="ECO:0000313" key="2">
    <source>
        <dbReference type="EMBL" id="CAC5413301.1"/>
    </source>
</evidence>
<dbReference type="OrthoDB" id="6079384at2759"/>
<feature type="compositionally biased region" description="Polar residues" evidence="1">
    <location>
        <begin position="245"/>
        <end position="256"/>
    </location>
</feature>
<name>A0A6J8E2R2_MYTCO</name>
<protein>
    <submittedName>
        <fullName evidence="2">Uncharacterized protein</fullName>
    </submittedName>
</protein>
<feature type="compositionally biased region" description="Basic and acidic residues" evidence="1">
    <location>
        <begin position="1"/>
        <end position="10"/>
    </location>
</feature>
<evidence type="ECO:0000313" key="3">
    <source>
        <dbReference type="Proteomes" id="UP000507470"/>
    </source>
</evidence>
<dbReference type="AlphaFoldDB" id="A0A6J8E2R2"/>
<keyword evidence="3" id="KW-1185">Reference proteome</keyword>
<accession>A0A6J8E2R2</accession>
<dbReference type="Gene3D" id="3.30.70.1820">
    <property type="entry name" value="L1 transposable element, RRM domain"/>
    <property type="match status" value="1"/>
</dbReference>
<feature type="region of interest" description="Disordered" evidence="1">
    <location>
        <begin position="236"/>
        <end position="282"/>
    </location>
</feature>
<proteinExistence type="predicted"/>
<organism evidence="2 3">
    <name type="scientific">Mytilus coruscus</name>
    <name type="common">Sea mussel</name>
    <dbReference type="NCBI Taxonomy" id="42192"/>
    <lineage>
        <taxon>Eukaryota</taxon>
        <taxon>Metazoa</taxon>
        <taxon>Spiralia</taxon>
        <taxon>Lophotrochozoa</taxon>
        <taxon>Mollusca</taxon>
        <taxon>Bivalvia</taxon>
        <taxon>Autobranchia</taxon>
        <taxon>Pteriomorphia</taxon>
        <taxon>Mytilida</taxon>
        <taxon>Mytiloidea</taxon>
        <taxon>Mytilidae</taxon>
        <taxon>Mytilinae</taxon>
        <taxon>Mytilus</taxon>
    </lineage>
</organism>
<sequence length="282" mass="32595">MNSKKKGNDGRKRRNSNAQNSRSEKPGKQNCGHNLIKGKNVTKVKDNFTEKDLIMNNNNAMNSFTPNFISPVLQGSGNFQQYQNIQNPSSPMSGFYGIPYTPQGPIPQPVCNSTMNQPIDKSSDNEESEETGEILKQFMTKELILSNPNEFVRAHRFGREDKKPRPIVCRFKTFNDRELVRKNANVHNGTNYGISEQFPKEVNDRRKVLWPYFKEAKEQHKKAHFKREKLYIDGKDFIPDDRNNHNMQTDNNPTNTRCERQGARPKHFPRRGPQKKNNGNSE</sequence>
<feature type="region of interest" description="Disordered" evidence="1">
    <location>
        <begin position="1"/>
        <end position="38"/>
    </location>
</feature>
<gene>
    <name evidence="2" type="ORF">MCOR_46202</name>
</gene>